<dbReference type="InterPro" id="IPR005162">
    <property type="entry name" value="Retrotrans_gag_dom"/>
</dbReference>
<dbReference type="PANTHER" id="PTHR35046:SF9">
    <property type="entry name" value="RNA-DIRECTED DNA POLYMERASE"/>
    <property type="match status" value="1"/>
</dbReference>
<dbReference type="EMBL" id="KQ484024">
    <property type="protein sequence ID" value="KYP38223.1"/>
    <property type="molecule type" value="Genomic_DNA"/>
</dbReference>
<evidence type="ECO:0000256" key="1">
    <source>
        <dbReference type="SAM" id="MobiDB-lite"/>
    </source>
</evidence>
<evidence type="ECO:0000313" key="4">
    <source>
        <dbReference type="Proteomes" id="UP000075243"/>
    </source>
</evidence>
<dbReference type="CDD" id="cd00303">
    <property type="entry name" value="retropepsin_like"/>
    <property type="match status" value="1"/>
</dbReference>
<dbReference type="PANTHER" id="PTHR35046">
    <property type="entry name" value="ZINC KNUCKLE (CCHC-TYPE) FAMILY PROTEIN"/>
    <property type="match status" value="1"/>
</dbReference>
<sequence>MKVEQIFTCHQVREEKKVPLATLAFQGQAMYWWTTLVRERRLHDDPPIEYWNNLRNAMRKRHIPSYYSRELMDKLQRLQQKNLSVEEYRQKMELYLMRVGIREEERLTIARFLSGLNFDIRDRVELLPYRDLDDLVQLCIRVEQQHLRNNSFKKDKSHSSSYVKKAYNKEGQFSKYDSSKNFSKGQEKEKDKEKEKNKNAITSSSKSSEIKCFKCLGRRHMASQYPNKKIMILIGQDIYSSHDKSSSTTSSDRSQPNESHISQKENNFHTRCKISDKACSLIVDSGSCCNCCSTRLVEKLDLTPIPHPKPYKLHWLNEDGNIIVDKQVKVKFSISNEIEKRGRKKKLKKKEKKHKSSKKKKEEKPLSLEGIQQEDNLKQTLLDEKHSYILLCRSMLNSLPVGVSQLLKEFDDVFPSEGPKGLPPFRGIEHQIDFVPGASLPNRPAYRTNPQETKEIENQVQELLDKGWVQKSLSPYFVPVLLVPKKDEKWRMC</sequence>
<evidence type="ECO:0000259" key="2">
    <source>
        <dbReference type="Pfam" id="PF03732"/>
    </source>
</evidence>
<feature type="region of interest" description="Disordered" evidence="1">
    <location>
        <begin position="177"/>
        <end position="202"/>
    </location>
</feature>
<protein>
    <submittedName>
        <fullName evidence="3">Transposon Ty3-G Gag-Pol polyprotein</fullName>
    </submittedName>
</protein>
<feature type="compositionally biased region" description="Basic and acidic residues" evidence="1">
    <location>
        <begin position="185"/>
        <end position="198"/>
    </location>
</feature>
<feature type="region of interest" description="Disordered" evidence="1">
    <location>
        <begin position="243"/>
        <end position="263"/>
    </location>
</feature>
<accession>A0A151R6U1</accession>
<dbReference type="AlphaFoldDB" id="A0A151R6U1"/>
<dbReference type="Gene3D" id="3.10.10.10">
    <property type="entry name" value="HIV Type 1 Reverse Transcriptase, subunit A, domain 1"/>
    <property type="match status" value="1"/>
</dbReference>
<dbReference type="Gene3D" id="2.40.70.10">
    <property type="entry name" value="Acid Proteases"/>
    <property type="match status" value="1"/>
</dbReference>
<keyword evidence="4" id="KW-1185">Reference proteome</keyword>
<dbReference type="InterPro" id="IPR043502">
    <property type="entry name" value="DNA/RNA_pol_sf"/>
</dbReference>
<dbReference type="Pfam" id="PF03732">
    <property type="entry name" value="Retrotrans_gag"/>
    <property type="match status" value="1"/>
</dbReference>
<gene>
    <name evidence="3" type="ORF">KK1_040555</name>
</gene>
<feature type="compositionally biased region" description="Basic residues" evidence="1">
    <location>
        <begin position="341"/>
        <end position="359"/>
    </location>
</feature>
<name>A0A151R6U1_CAJCA</name>
<organism evidence="3 4">
    <name type="scientific">Cajanus cajan</name>
    <name type="common">Pigeon pea</name>
    <name type="synonym">Cajanus indicus</name>
    <dbReference type="NCBI Taxonomy" id="3821"/>
    <lineage>
        <taxon>Eukaryota</taxon>
        <taxon>Viridiplantae</taxon>
        <taxon>Streptophyta</taxon>
        <taxon>Embryophyta</taxon>
        <taxon>Tracheophyta</taxon>
        <taxon>Spermatophyta</taxon>
        <taxon>Magnoliopsida</taxon>
        <taxon>eudicotyledons</taxon>
        <taxon>Gunneridae</taxon>
        <taxon>Pentapetalae</taxon>
        <taxon>rosids</taxon>
        <taxon>fabids</taxon>
        <taxon>Fabales</taxon>
        <taxon>Fabaceae</taxon>
        <taxon>Papilionoideae</taxon>
        <taxon>50 kb inversion clade</taxon>
        <taxon>NPAAA clade</taxon>
        <taxon>indigoferoid/millettioid clade</taxon>
        <taxon>Phaseoleae</taxon>
        <taxon>Cajanus</taxon>
    </lineage>
</organism>
<reference evidence="3" key="1">
    <citation type="journal article" date="2012" name="Nat. Biotechnol.">
        <title>Draft genome sequence of pigeonpea (Cajanus cajan), an orphan legume crop of resource-poor farmers.</title>
        <authorList>
            <person name="Varshney R.K."/>
            <person name="Chen W."/>
            <person name="Li Y."/>
            <person name="Bharti A.K."/>
            <person name="Saxena R.K."/>
            <person name="Schlueter J.A."/>
            <person name="Donoghue M.T."/>
            <person name="Azam S."/>
            <person name="Fan G."/>
            <person name="Whaley A.M."/>
            <person name="Farmer A.D."/>
            <person name="Sheridan J."/>
            <person name="Iwata A."/>
            <person name="Tuteja R."/>
            <person name="Penmetsa R.V."/>
            <person name="Wu W."/>
            <person name="Upadhyaya H.D."/>
            <person name="Yang S.P."/>
            <person name="Shah T."/>
            <person name="Saxena K.B."/>
            <person name="Michael T."/>
            <person name="McCombie W.R."/>
            <person name="Yang B."/>
            <person name="Zhang G."/>
            <person name="Yang H."/>
            <person name="Wang J."/>
            <person name="Spillane C."/>
            <person name="Cook D.R."/>
            <person name="May G.D."/>
            <person name="Xu X."/>
            <person name="Jackson S.A."/>
        </authorList>
    </citation>
    <scope>NUCLEOTIDE SEQUENCE [LARGE SCALE GENOMIC DNA]</scope>
</reference>
<dbReference type="SUPFAM" id="SSF56672">
    <property type="entry name" value="DNA/RNA polymerases"/>
    <property type="match status" value="1"/>
</dbReference>
<evidence type="ECO:0000313" key="3">
    <source>
        <dbReference type="EMBL" id="KYP38223.1"/>
    </source>
</evidence>
<dbReference type="InterPro" id="IPR021109">
    <property type="entry name" value="Peptidase_aspartic_dom_sf"/>
</dbReference>
<dbReference type="Gramene" id="C.cajan_40770.t">
    <property type="protein sequence ID" value="C.cajan_40770.t"/>
    <property type="gene ID" value="C.cajan_40770"/>
</dbReference>
<dbReference type="Proteomes" id="UP000075243">
    <property type="component" value="Unassembled WGS sequence"/>
</dbReference>
<feature type="region of interest" description="Disordered" evidence="1">
    <location>
        <begin position="341"/>
        <end position="367"/>
    </location>
</feature>
<feature type="domain" description="Retrotransposon gag" evidence="2">
    <location>
        <begin position="20"/>
        <end position="117"/>
    </location>
</feature>
<proteinExistence type="predicted"/>